<keyword evidence="2" id="KW-0472">Membrane</keyword>
<gene>
    <name evidence="4" type="ORF">ODALV1_LOCUS30181</name>
</gene>
<evidence type="ECO:0000256" key="2">
    <source>
        <dbReference type="SAM" id="Phobius"/>
    </source>
</evidence>
<name>A0ABP1S625_9HEXA</name>
<feature type="region of interest" description="Disordered" evidence="1">
    <location>
        <begin position="30"/>
        <end position="76"/>
    </location>
</feature>
<feature type="compositionally biased region" description="Basic and acidic residues" evidence="1">
    <location>
        <begin position="101"/>
        <end position="126"/>
    </location>
</feature>
<protein>
    <recommendedName>
        <fullName evidence="6">EGF-like domain-containing protein</fullName>
    </recommendedName>
</protein>
<dbReference type="Proteomes" id="UP001642540">
    <property type="component" value="Unassembled WGS sequence"/>
</dbReference>
<accession>A0ABP1S625</accession>
<proteinExistence type="predicted"/>
<keyword evidence="5" id="KW-1185">Reference proteome</keyword>
<sequence length="541" mass="60961">MKAAVLSFKMPYWLLIIILLDATNRVKSAAVAQDDESEHHMHHHDEEHSHQEDQDHSQHDQHHNQHEGHEESNNDLESIEFSTSIEDNELDTHSQEVLTSQEEHHNHDENHDQHHHQEPATDKDSIPQDSDNEFTIKSYNEDCTGANVKCSDAEGLICAEDLGKCECSRGMVYHSGQCQIAPEATQENSLENEDELEIELTIKEENEETTPTTVSSDNSNKLQGDIHIHTNLDDEGEEVHEKQARSGIEIPVNLCENKDCSETLGKYSTCDENTGECICKDVEKDSRPTRIVDGKCLINRGINDECETHEECNATIVGNAWCHLESTTKRFCQCEMFHYFDENIGECLGLARIGALSPCKEDLQCTGSTEVGIGLGPNSRCSKETNTCECKLGPNNQKGFLHENLCVYEMKMGDPCTLDRECEITMPDKDVICSNETNKCTCRPGNESEDCQRQSQSDESMGANLEVKRLQNNEGESEVNDEGMIQSLKSAMGLDVPNFVFVMIIVAIVVLILVVVSVFIIRKRHKYTIVRQRENVEDPKN</sequence>
<comment type="caution">
    <text evidence="4">The sequence shown here is derived from an EMBL/GenBank/DDBJ whole genome shotgun (WGS) entry which is preliminary data.</text>
</comment>
<dbReference type="EMBL" id="CAXLJM020000160">
    <property type="protein sequence ID" value="CAL8144393.1"/>
    <property type="molecule type" value="Genomic_DNA"/>
</dbReference>
<evidence type="ECO:0008006" key="6">
    <source>
        <dbReference type="Google" id="ProtNLM"/>
    </source>
</evidence>
<keyword evidence="3" id="KW-0732">Signal</keyword>
<feature type="region of interest" description="Disordered" evidence="1">
    <location>
        <begin position="92"/>
        <end position="133"/>
    </location>
</feature>
<feature type="compositionally biased region" description="Basic and acidic residues" evidence="1">
    <location>
        <begin position="37"/>
        <end position="72"/>
    </location>
</feature>
<keyword evidence="2" id="KW-0812">Transmembrane</keyword>
<evidence type="ECO:0000256" key="3">
    <source>
        <dbReference type="SAM" id="SignalP"/>
    </source>
</evidence>
<evidence type="ECO:0000313" key="4">
    <source>
        <dbReference type="EMBL" id="CAL8144393.1"/>
    </source>
</evidence>
<organism evidence="4 5">
    <name type="scientific">Orchesella dallaii</name>
    <dbReference type="NCBI Taxonomy" id="48710"/>
    <lineage>
        <taxon>Eukaryota</taxon>
        <taxon>Metazoa</taxon>
        <taxon>Ecdysozoa</taxon>
        <taxon>Arthropoda</taxon>
        <taxon>Hexapoda</taxon>
        <taxon>Collembola</taxon>
        <taxon>Entomobryomorpha</taxon>
        <taxon>Entomobryoidea</taxon>
        <taxon>Orchesellidae</taxon>
        <taxon>Orchesellinae</taxon>
        <taxon>Orchesella</taxon>
    </lineage>
</organism>
<evidence type="ECO:0000313" key="5">
    <source>
        <dbReference type="Proteomes" id="UP001642540"/>
    </source>
</evidence>
<feature type="signal peptide" evidence="3">
    <location>
        <begin position="1"/>
        <end position="28"/>
    </location>
</feature>
<evidence type="ECO:0000256" key="1">
    <source>
        <dbReference type="SAM" id="MobiDB-lite"/>
    </source>
</evidence>
<feature type="transmembrane region" description="Helical" evidence="2">
    <location>
        <begin position="499"/>
        <end position="521"/>
    </location>
</feature>
<keyword evidence="2" id="KW-1133">Transmembrane helix</keyword>
<reference evidence="4 5" key="1">
    <citation type="submission" date="2024-08" db="EMBL/GenBank/DDBJ databases">
        <authorList>
            <person name="Cucini C."/>
            <person name="Frati F."/>
        </authorList>
    </citation>
    <scope>NUCLEOTIDE SEQUENCE [LARGE SCALE GENOMIC DNA]</scope>
</reference>
<feature type="chain" id="PRO_5047480758" description="EGF-like domain-containing protein" evidence="3">
    <location>
        <begin position="29"/>
        <end position="541"/>
    </location>
</feature>